<feature type="compositionally biased region" description="Low complexity" evidence="1">
    <location>
        <begin position="153"/>
        <end position="171"/>
    </location>
</feature>
<feature type="compositionally biased region" description="Low complexity" evidence="1">
    <location>
        <begin position="228"/>
        <end position="239"/>
    </location>
</feature>
<dbReference type="OrthoDB" id="4961416at2759"/>
<keyword evidence="2" id="KW-0732">Signal</keyword>
<organism evidence="3 4">
    <name type="scientific">Claviceps arundinis</name>
    <dbReference type="NCBI Taxonomy" id="1623583"/>
    <lineage>
        <taxon>Eukaryota</taxon>
        <taxon>Fungi</taxon>
        <taxon>Dikarya</taxon>
        <taxon>Ascomycota</taxon>
        <taxon>Pezizomycotina</taxon>
        <taxon>Sordariomycetes</taxon>
        <taxon>Hypocreomycetidae</taxon>
        <taxon>Hypocreales</taxon>
        <taxon>Clavicipitaceae</taxon>
        <taxon>Claviceps</taxon>
    </lineage>
</organism>
<accession>A0A9P7SRY3</accession>
<evidence type="ECO:0000256" key="1">
    <source>
        <dbReference type="SAM" id="MobiDB-lite"/>
    </source>
</evidence>
<sequence length="284" mass="29184">MQAPISLAAAVSVLIAAVAALPQAKILPRAAGSAPKPKYSVVALEPGEDSKGDGHNGPGAQTVVETVVKTVVKTEGPTTQTITRPGERVTITNLAPTTVPVVPIAGNTNTNTIVTVTVSVTAEHTSGRGASDSTTTTRATLTSIEPHSPPKVTNLSTTATSTPPAPELSTSFSTSSHVPDFNSSTSRSCTETTITTSQTHFSQTRTAGGTTTPTASSDSSRGPLSSMTTTTTTGLGPIPTTLDTVLLTTHASSTSTSTKSHDDGKWHTTYPAWNESAPHTWRKI</sequence>
<evidence type="ECO:0000313" key="3">
    <source>
        <dbReference type="EMBL" id="KAG5972110.1"/>
    </source>
</evidence>
<evidence type="ECO:0000313" key="4">
    <source>
        <dbReference type="Proteomes" id="UP000784919"/>
    </source>
</evidence>
<gene>
    <name evidence="3" type="ORF">E4U56_006335</name>
</gene>
<feature type="compositionally biased region" description="Low complexity" evidence="1">
    <location>
        <begin position="124"/>
        <end position="143"/>
    </location>
</feature>
<reference evidence="3" key="1">
    <citation type="journal article" date="2020" name="bioRxiv">
        <title>Whole genome comparisons of ergot fungi reveals the divergence and evolution of species within the genus Claviceps are the result of varying mechanisms driving genome evolution and host range expansion.</title>
        <authorList>
            <person name="Wyka S.A."/>
            <person name="Mondo S.J."/>
            <person name="Liu M."/>
            <person name="Dettman J."/>
            <person name="Nalam V."/>
            <person name="Broders K.D."/>
        </authorList>
    </citation>
    <scope>NUCLEOTIDE SEQUENCE</scope>
    <source>
        <strain evidence="3">CCC 1102</strain>
    </source>
</reference>
<protein>
    <submittedName>
        <fullName evidence="3">Uncharacterized protein</fullName>
    </submittedName>
</protein>
<proteinExistence type="predicted"/>
<feature type="region of interest" description="Disordered" evidence="1">
    <location>
        <begin position="124"/>
        <end position="239"/>
    </location>
</feature>
<dbReference type="EMBL" id="SRPS01000050">
    <property type="protein sequence ID" value="KAG5972110.1"/>
    <property type="molecule type" value="Genomic_DNA"/>
</dbReference>
<feature type="signal peptide" evidence="2">
    <location>
        <begin position="1"/>
        <end position="20"/>
    </location>
</feature>
<dbReference type="Proteomes" id="UP000784919">
    <property type="component" value="Unassembled WGS sequence"/>
</dbReference>
<comment type="caution">
    <text evidence="3">The sequence shown here is derived from an EMBL/GenBank/DDBJ whole genome shotgun (WGS) entry which is preliminary data.</text>
</comment>
<feature type="chain" id="PRO_5040321890" evidence="2">
    <location>
        <begin position="21"/>
        <end position="284"/>
    </location>
</feature>
<evidence type="ECO:0000256" key="2">
    <source>
        <dbReference type="SAM" id="SignalP"/>
    </source>
</evidence>
<name>A0A9P7SRY3_9HYPO</name>
<feature type="compositionally biased region" description="Low complexity" evidence="1">
    <location>
        <begin position="183"/>
        <end position="221"/>
    </location>
</feature>
<dbReference type="AlphaFoldDB" id="A0A9P7SRY3"/>